<keyword evidence="4" id="KW-1185">Reference proteome</keyword>
<protein>
    <recommendedName>
        <fullName evidence="2">Phosphatidic acid phosphatase type 2/haloperoxidase domain-containing protein</fullName>
    </recommendedName>
</protein>
<dbReference type="SMART" id="SM00014">
    <property type="entry name" value="acidPPc"/>
    <property type="match status" value="1"/>
</dbReference>
<dbReference type="InterPro" id="IPR000326">
    <property type="entry name" value="PAP2/HPO"/>
</dbReference>
<dbReference type="STRING" id="1795632.TH606_01280"/>
<dbReference type="PANTHER" id="PTHR14969:SF13">
    <property type="entry name" value="AT30094P"/>
    <property type="match status" value="1"/>
</dbReference>
<feature type="transmembrane region" description="Helical" evidence="1">
    <location>
        <begin position="177"/>
        <end position="199"/>
    </location>
</feature>
<dbReference type="Proteomes" id="UP000076964">
    <property type="component" value="Unassembled WGS sequence"/>
</dbReference>
<evidence type="ECO:0000259" key="2">
    <source>
        <dbReference type="SMART" id="SM00014"/>
    </source>
</evidence>
<dbReference type="InterPro" id="IPR036938">
    <property type="entry name" value="PAP2/HPO_sf"/>
</dbReference>
<comment type="caution">
    <text evidence="3">The sequence shown here is derived from an EMBL/GenBank/DDBJ whole genome shotgun (WGS) entry which is preliminary data.</text>
</comment>
<keyword evidence="1" id="KW-0472">Membrane</keyword>
<keyword evidence="1" id="KW-1133">Transmembrane helix</keyword>
<evidence type="ECO:0000313" key="4">
    <source>
        <dbReference type="Proteomes" id="UP000076964"/>
    </source>
</evidence>
<feature type="transmembrane region" description="Helical" evidence="1">
    <location>
        <begin position="153"/>
        <end position="171"/>
    </location>
</feature>
<dbReference type="SUPFAM" id="SSF48317">
    <property type="entry name" value="Acid phosphatase/Vanadium-dependent haloperoxidase"/>
    <property type="match status" value="1"/>
</dbReference>
<name>A0A177EBW2_9BACT</name>
<dbReference type="Pfam" id="PF01569">
    <property type="entry name" value="PAP2"/>
    <property type="match status" value="1"/>
</dbReference>
<dbReference type="Gene3D" id="1.20.144.10">
    <property type="entry name" value="Phosphatidic acid phosphatase type 2/haloperoxidase"/>
    <property type="match status" value="1"/>
</dbReference>
<gene>
    <name evidence="3" type="ORF">TH606_01280</name>
</gene>
<dbReference type="AlphaFoldDB" id="A0A177EBW2"/>
<dbReference type="OrthoDB" id="9801622at2"/>
<feature type="domain" description="Phosphatidic acid phosphatase type 2/haloperoxidase" evidence="2">
    <location>
        <begin position="69"/>
        <end position="192"/>
    </location>
</feature>
<feature type="transmembrane region" description="Helical" evidence="1">
    <location>
        <begin position="46"/>
        <end position="62"/>
    </location>
</feature>
<sequence length="201" mass="23294">MAVMVAIHEEIIKILSNLDKDLFFWLNHKRHPALDFLMPYMSLEKLIYAFFLFFGAIIVYQFRWRGLLAALLTWLAVLATDFTCGEVLKPSFQRQRPLAVYSDVYVYNYGQKKWHITKEPKGRSKSYSLPSCHAANVTCAATIMAAIFPRISWLFWLFALAVAYSRIYLGVHYPFDVVFGFFIGYLFGAVGKIPVLRLLRE</sequence>
<evidence type="ECO:0000313" key="3">
    <source>
        <dbReference type="EMBL" id="OAG28489.1"/>
    </source>
</evidence>
<organism evidence="3 4">
    <name type="scientific">Thermodesulfatator autotrophicus</name>
    <dbReference type="NCBI Taxonomy" id="1795632"/>
    <lineage>
        <taxon>Bacteria</taxon>
        <taxon>Pseudomonadati</taxon>
        <taxon>Thermodesulfobacteriota</taxon>
        <taxon>Thermodesulfobacteria</taxon>
        <taxon>Thermodesulfobacteriales</taxon>
        <taxon>Thermodesulfatatoraceae</taxon>
        <taxon>Thermodesulfatator</taxon>
    </lineage>
</organism>
<dbReference type="EMBL" id="LSFI01000004">
    <property type="protein sequence ID" value="OAG28489.1"/>
    <property type="molecule type" value="Genomic_DNA"/>
</dbReference>
<proteinExistence type="predicted"/>
<keyword evidence="1" id="KW-0812">Transmembrane</keyword>
<accession>A0A177EBW2</accession>
<dbReference type="PANTHER" id="PTHR14969">
    <property type="entry name" value="SPHINGOSINE-1-PHOSPHATE PHOSPHOHYDROLASE"/>
    <property type="match status" value="1"/>
</dbReference>
<evidence type="ECO:0000256" key="1">
    <source>
        <dbReference type="SAM" id="Phobius"/>
    </source>
</evidence>
<reference evidence="3 4" key="1">
    <citation type="submission" date="2016-02" db="EMBL/GenBank/DDBJ databases">
        <title>Draft genome sequence of Thermodesulfatator sp. S606.</title>
        <authorList>
            <person name="Lai Q."/>
            <person name="Cao J."/>
            <person name="Dupont S."/>
            <person name="Shao Z."/>
            <person name="Jebbar M."/>
            <person name="Alain K."/>
        </authorList>
    </citation>
    <scope>NUCLEOTIDE SEQUENCE [LARGE SCALE GENOMIC DNA]</scope>
    <source>
        <strain evidence="3 4">S606</strain>
    </source>
</reference>